<dbReference type="PANTHER" id="PTHR36542">
    <property type="entry name" value="GIG2-LIKE PROTEIN DRED-RELATED"/>
    <property type="match status" value="1"/>
</dbReference>
<dbReference type="SUPFAM" id="SSF56399">
    <property type="entry name" value="ADP-ribosylation"/>
    <property type="match status" value="2"/>
</dbReference>
<accession>A0ABD0XR89</accession>
<comment type="caution">
    <text evidence="3">The sequence shown here is derived from an EMBL/GenBank/DDBJ whole genome shotgun (WGS) entry which is preliminary data.</text>
</comment>
<dbReference type="Proteomes" id="UP001557470">
    <property type="component" value="Unassembled WGS sequence"/>
</dbReference>
<name>A0ABD0XR89_UMBPY</name>
<comment type="similarity">
    <text evidence="1">Belongs to the ARTD/PARP family.</text>
</comment>
<feature type="domain" description="PARP catalytic" evidence="2">
    <location>
        <begin position="56"/>
        <end position="144"/>
    </location>
</feature>
<dbReference type="InterPro" id="IPR012317">
    <property type="entry name" value="Poly(ADP-ribose)pol_cat_dom"/>
</dbReference>
<dbReference type="EMBL" id="JAGEUA010000001">
    <property type="protein sequence ID" value="KAL1023815.1"/>
    <property type="molecule type" value="Genomic_DNA"/>
</dbReference>
<evidence type="ECO:0000313" key="4">
    <source>
        <dbReference type="Proteomes" id="UP001557470"/>
    </source>
</evidence>
<feature type="domain" description="PARP catalytic" evidence="2">
    <location>
        <begin position="170"/>
        <end position="277"/>
    </location>
</feature>
<sequence>MLFSLPEVVARIAACFTYHLPQAFIDKIMSPKLKNFKPNSPYLENFLNAGEHPEDQRTFVMFHGTSKEAAELIKMNGFTPSSEEDSMLGAGVYVTRDIEKACNYPLHVAKSERCVLKVRVNVGKVKIIDRQDHPMQKTWHTKHGYDTAWVPPGVNMVKSNQQENCVYDPQRITVMQVMKVNHKTISNYRHLQSNEAPEDSTVFVMYHGTLKTTAMKIQRNGFLPSEDGMLGAGVYLSRDIRKVIKYPLNADDSEKMVLKVKVNVGKVKVIDRKGHDMQYSWHKHGFDTAWVPPRVGMVPSNQEEDCIFDPKRIKVMTMLKVSTLKMLHPSL</sequence>
<evidence type="ECO:0000313" key="3">
    <source>
        <dbReference type="EMBL" id="KAL1023815.1"/>
    </source>
</evidence>
<dbReference type="Gene3D" id="3.90.175.10">
    <property type="entry name" value="Diphtheria Toxin, domain 1"/>
    <property type="match status" value="2"/>
</dbReference>
<proteinExistence type="inferred from homology"/>
<gene>
    <name evidence="3" type="ORF">UPYG_G00046610</name>
</gene>
<evidence type="ECO:0000259" key="2">
    <source>
        <dbReference type="Pfam" id="PF00644"/>
    </source>
</evidence>
<keyword evidence="4" id="KW-1185">Reference proteome</keyword>
<dbReference type="AlphaFoldDB" id="A0ABD0XR89"/>
<reference evidence="3 4" key="1">
    <citation type="submission" date="2024-06" db="EMBL/GenBank/DDBJ databases">
        <authorList>
            <person name="Pan Q."/>
            <person name="Wen M."/>
            <person name="Jouanno E."/>
            <person name="Zahm M."/>
            <person name="Klopp C."/>
            <person name="Cabau C."/>
            <person name="Louis A."/>
            <person name="Berthelot C."/>
            <person name="Parey E."/>
            <person name="Roest Crollius H."/>
            <person name="Montfort J."/>
            <person name="Robinson-Rechavi M."/>
            <person name="Bouchez O."/>
            <person name="Lampietro C."/>
            <person name="Lopez Roques C."/>
            <person name="Donnadieu C."/>
            <person name="Postlethwait J."/>
            <person name="Bobe J."/>
            <person name="Verreycken H."/>
            <person name="Guiguen Y."/>
        </authorList>
    </citation>
    <scope>NUCLEOTIDE SEQUENCE [LARGE SCALE GENOMIC DNA]</scope>
    <source>
        <strain evidence="3">Up_M1</strain>
        <tissue evidence="3">Testis</tissue>
    </source>
</reference>
<dbReference type="PANTHER" id="PTHR36542:SF2">
    <property type="entry name" value="GIG2-LIKE PROTEIN DRED-RELATED"/>
    <property type="match status" value="1"/>
</dbReference>
<protein>
    <recommendedName>
        <fullName evidence="2">PARP catalytic domain-containing protein</fullName>
    </recommendedName>
</protein>
<dbReference type="Pfam" id="PF00644">
    <property type="entry name" value="PARP"/>
    <property type="match status" value="2"/>
</dbReference>
<evidence type="ECO:0000256" key="1">
    <source>
        <dbReference type="ARBA" id="ARBA00024347"/>
    </source>
</evidence>
<organism evidence="3 4">
    <name type="scientific">Umbra pygmaea</name>
    <name type="common">Eastern mudminnow</name>
    <dbReference type="NCBI Taxonomy" id="75934"/>
    <lineage>
        <taxon>Eukaryota</taxon>
        <taxon>Metazoa</taxon>
        <taxon>Chordata</taxon>
        <taxon>Craniata</taxon>
        <taxon>Vertebrata</taxon>
        <taxon>Euteleostomi</taxon>
        <taxon>Actinopterygii</taxon>
        <taxon>Neopterygii</taxon>
        <taxon>Teleostei</taxon>
        <taxon>Protacanthopterygii</taxon>
        <taxon>Esociformes</taxon>
        <taxon>Umbridae</taxon>
        <taxon>Umbra</taxon>
    </lineage>
</organism>